<proteinExistence type="predicted"/>
<protein>
    <submittedName>
        <fullName evidence="1">Uncharacterized protein</fullName>
    </submittedName>
</protein>
<organism evidence="1 2">
    <name type="scientific">Cajanus cajan</name>
    <name type="common">Pigeon pea</name>
    <name type="synonym">Cajanus indicus</name>
    <dbReference type="NCBI Taxonomy" id="3821"/>
    <lineage>
        <taxon>Eukaryota</taxon>
        <taxon>Viridiplantae</taxon>
        <taxon>Streptophyta</taxon>
        <taxon>Embryophyta</taxon>
        <taxon>Tracheophyta</taxon>
        <taxon>Spermatophyta</taxon>
        <taxon>Magnoliopsida</taxon>
        <taxon>eudicotyledons</taxon>
        <taxon>Gunneridae</taxon>
        <taxon>Pentapetalae</taxon>
        <taxon>rosids</taxon>
        <taxon>fabids</taxon>
        <taxon>Fabales</taxon>
        <taxon>Fabaceae</taxon>
        <taxon>Papilionoideae</taxon>
        <taxon>50 kb inversion clade</taxon>
        <taxon>NPAAA clade</taxon>
        <taxon>indigoferoid/millettioid clade</taxon>
        <taxon>Phaseoleae</taxon>
        <taxon>Cajanus</taxon>
    </lineage>
</organism>
<accession>A0A151T5F2</accession>
<dbReference type="Proteomes" id="UP000075243">
    <property type="component" value="Chromosome 8"/>
</dbReference>
<reference evidence="1 2" key="1">
    <citation type="journal article" date="2012" name="Nat. Biotechnol.">
        <title>Draft genome sequence of pigeonpea (Cajanus cajan), an orphan legume crop of resource-poor farmers.</title>
        <authorList>
            <person name="Varshney R.K."/>
            <person name="Chen W."/>
            <person name="Li Y."/>
            <person name="Bharti A.K."/>
            <person name="Saxena R.K."/>
            <person name="Schlueter J.A."/>
            <person name="Donoghue M.T."/>
            <person name="Azam S."/>
            <person name="Fan G."/>
            <person name="Whaley A.M."/>
            <person name="Farmer A.D."/>
            <person name="Sheridan J."/>
            <person name="Iwata A."/>
            <person name="Tuteja R."/>
            <person name="Penmetsa R.V."/>
            <person name="Wu W."/>
            <person name="Upadhyaya H.D."/>
            <person name="Yang S.P."/>
            <person name="Shah T."/>
            <person name="Saxena K.B."/>
            <person name="Michael T."/>
            <person name="McCombie W.R."/>
            <person name="Yang B."/>
            <person name="Zhang G."/>
            <person name="Yang H."/>
            <person name="Wang J."/>
            <person name="Spillane C."/>
            <person name="Cook D.R."/>
            <person name="May G.D."/>
            <person name="Xu X."/>
            <person name="Jackson S.A."/>
        </authorList>
    </citation>
    <scope>NUCLEOTIDE SEQUENCE [LARGE SCALE GENOMIC DNA]</scope>
    <source>
        <strain evidence="2">cv. Asha</strain>
    </source>
</reference>
<sequence length="54" mass="6356">MMKNCWQLCSQADKLWVRILGEKYGCGNDIISLINKRAFSFKLLKRNLFSLGRF</sequence>
<gene>
    <name evidence="1" type="ORF">KK1_016806</name>
</gene>
<keyword evidence="2" id="KW-1185">Reference proteome</keyword>
<evidence type="ECO:0000313" key="2">
    <source>
        <dbReference type="Proteomes" id="UP000075243"/>
    </source>
</evidence>
<dbReference type="Gramene" id="C.cajan_16329.t">
    <property type="protein sequence ID" value="C.cajan_16329.t.cds1"/>
    <property type="gene ID" value="C.cajan_16329"/>
</dbReference>
<name>A0A151T5F2_CAJCA</name>
<dbReference type="AlphaFoldDB" id="A0A151T5F2"/>
<dbReference type="EMBL" id="CM003610">
    <property type="protein sequence ID" value="KYP62279.1"/>
    <property type="molecule type" value="Genomic_DNA"/>
</dbReference>
<evidence type="ECO:0000313" key="1">
    <source>
        <dbReference type="EMBL" id="KYP62279.1"/>
    </source>
</evidence>